<keyword evidence="1" id="KW-1133">Transmembrane helix</keyword>
<keyword evidence="3" id="KW-1185">Reference proteome</keyword>
<dbReference type="EMBL" id="AVOT02002569">
    <property type="protein sequence ID" value="MBW0470858.1"/>
    <property type="molecule type" value="Genomic_DNA"/>
</dbReference>
<sequence length="401" mass="45223">MFLQKRFVLRFACSLSSILYICFINVTTANPLSTLVTKSSFFSNESLPQYALDYAPYVYLHSEEAFWPSDINIHLVNSKPESNYTVEASFSACGNNCRNFLRSSNLKLNVKDQGDVYLTSTSAIFDIEPQSWLYGVGRPDQNGRSNAKAFIIAVDKTQQVGPGWVDVFYLFFYSYNQGNYFFNNRFGDHVGDWENTMIRFLNGKPVYITPEAHGGEVILGNSAYEIGVLEQLNGRPIVYSANGTHGMYPQPGTQNYTGLPIPIFDQTDKGYLWDPTMNYNAYFYSNENGFSYTGDIPVSQQDPEQLGWLQFMGYWGDQQYPVSEPRQTCIGSLCFYTSGPLGPQSKSLTRGWLCPSSDCKPQTSLPHIGLLTMNSPAIQITPSFQALRIFMFSVVILLQFT</sequence>
<evidence type="ECO:0000313" key="3">
    <source>
        <dbReference type="Proteomes" id="UP000765509"/>
    </source>
</evidence>
<gene>
    <name evidence="2" type="ORF">O181_010573</name>
</gene>
<comment type="caution">
    <text evidence="2">The sequence shown here is derived from an EMBL/GenBank/DDBJ whole genome shotgun (WGS) entry which is preliminary data.</text>
</comment>
<evidence type="ECO:0000256" key="1">
    <source>
        <dbReference type="SAM" id="Phobius"/>
    </source>
</evidence>
<dbReference type="Proteomes" id="UP000765509">
    <property type="component" value="Unassembled WGS sequence"/>
</dbReference>
<reference evidence="2" key="1">
    <citation type="submission" date="2021-03" db="EMBL/GenBank/DDBJ databases">
        <title>Draft genome sequence of rust myrtle Austropuccinia psidii MF-1, a brazilian biotype.</title>
        <authorList>
            <person name="Quecine M.C."/>
            <person name="Pachon D.M.R."/>
            <person name="Bonatelli M.L."/>
            <person name="Correr F.H."/>
            <person name="Franceschini L.M."/>
            <person name="Leite T.F."/>
            <person name="Margarido G.R.A."/>
            <person name="Almeida C.A."/>
            <person name="Ferrarezi J.A."/>
            <person name="Labate C.A."/>
        </authorList>
    </citation>
    <scope>NUCLEOTIDE SEQUENCE</scope>
    <source>
        <strain evidence="2">MF-1</strain>
    </source>
</reference>
<protein>
    <recommendedName>
        <fullName evidence="4">Vacuolar protein sorting-associated protein 62</fullName>
    </recommendedName>
</protein>
<dbReference type="PANTHER" id="PTHR48171:SF1">
    <property type="entry name" value="VACUOLAR PROTEIN SORTING-ASSOCIATED PROTEIN 62"/>
    <property type="match status" value="1"/>
</dbReference>
<feature type="transmembrane region" description="Helical" evidence="1">
    <location>
        <begin position="7"/>
        <end position="26"/>
    </location>
</feature>
<keyword evidence="1" id="KW-0472">Membrane</keyword>
<dbReference type="OrthoDB" id="188042at2759"/>
<organism evidence="2 3">
    <name type="scientific">Austropuccinia psidii MF-1</name>
    <dbReference type="NCBI Taxonomy" id="1389203"/>
    <lineage>
        <taxon>Eukaryota</taxon>
        <taxon>Fungi</taxon>
        <taxon>Dikarya</taxon>
        <taxon>Basidiomycota</taxon>
        <taxon>Pucciniomycotina</taxon>
        <taxon>Pucciniomycetes</taxon>
        <taxon>Pucciniales</taxon>
        <taxon>Sphaerophragmiaceae</taxon>
        <taxon>Austropuccinia</taxon>
    </lineage>
</organism>
<name>A0A9Q3GKH6_9BASI</name>
<evidence type="ECO:0008006" key="4">
    <source>
        <dbReference type="Google" id="ProtNLM"/>
    </source>
</evidence>
<dbReference type="InterPro" id="IPR009291">
    <property type="entry name" value="Vps62"/>
</dbReference>
<accession>A0A9Q3GKH6</accession>
<keyword evidence="1" id="KW-0812">Transmembrane</keyword>
<evidence type="ECO:0000313" key="2">
    <source>
        <dbReference type="EMBL" id="MBW0470858.1"/>
    </source>
</evidence>
<proteinExistence type="predicted"/>
<dbReference type="AlphaFoldDB" id="A0A9Q3GKH6"/>
<dbReference type="PANTHER" id="PTHR48171">
    <property type="entry name" value="DUF946 FAMILY PROTEIN"/>
    <property type="match status" value="1"/>
</dbReference>
<dbReference type="Pfam" id="PF06101">
    <property type="entry name" value="Vps62"/>
    <property type="match status" value="1"/>
</dbReference>